<evidence type="ECO:0000313" key="4">
    <source>
        <dbReference type="Proteomes" id="UP001516023"/>
    </source>
</evidence>
<feature type="compositionally biased region" description="Low complexity" evidence="1">
    <location>
        <begin position="209"/>
        <end position="222"/>
    </location>
</feature>
<feature type="compositionally biased region" description="Acidic residues" evidence="1">
    <location>
        <begin position="40"/>
        <end position="51"/>
    </location>
</feature>
<feature type="region of interest" description="Disordered" evidence="1">
    <location>
        <begin position="1"/>
        <end position="52"/>
    </location>
</feature>
<feature type="region of interest" description="Disordered" evidence="1">
    <location>
        <begin position="547"/>
        <end position="580"/>
    </location>
</feature>
<keyword evidence="2" id="KW-1133">Transmembrane helix</keyword>
<feature type="compositionally biased region" description="Low complexity" evidence="1">
    <location>
        <begin position="517"/>
        <end position="528"/>
    </location>
</feature>
<feature type="transmembrane region" description="Helical" evidence="2">
    <location>
        <begin position="274"/>
        <end position="297"/>
    </location>
</feature>
<keyword evidence="2" id="KW-0812">Transmembrane</keyword>
<dbReference type="AlphaFoldDB" id="A0ABD3NT95"/>
<dbReference type="Proteomes" id="UP001516023">
    <property type="component" value="Unassembled WGS sequence"/>
</dbReference>
<feature type="compositionally biased region" description="Low complexity" evidence="1">
    <location>
        <begin position="426"/>
        <end position="445"/>
    </location>
</feature>
<keyword evidence="2" id="KW-0472">Membrane</keyword>
<sequence length="580" mass="62499">MNRSISLSEHHARRRKAHAAREKEGRHLPRGSTSIHSSSTEDDYDNEGEGDEATHDAYYGIAHDAASFGAYDAPLPAPRRARSIADGGGVRSAIATTSGRDVSSDLFDGEHASYTAERCIGYYYEGGGDTADGLVSRTMRPSNATCSSAHSPQRGIVSPPPTCFSSPEMDMEGQCARYYHVSRRGVHDDTAVRNDRYPNRSSSVGGGSISSSVAGGRSSVGSCTSSETFVSVNVVEGEDVCSIQSFEKTPVGGTGRMTPQEEEEDAIRAGIVDISVFVATYLAGGLSFVVGIFLALLSPFIKLIKIIFGDLTGLIGDAFGLALRNNPGLCRDLEGLTRIFKSFSSRSTRASWYGSRHRRRGSDENVFSGPEVDCEASCGGESQYTYDSQYSSSYWDGRSAMGSEGDSSYATHLSQETSPQYVGGWSPSINVSSSRGSNSQQRPGSNNVMYHHSSPLQNRQGMPSVGRHMQATRGGMGTNNNMGIMHNSTAPTPSSTRSRVSSKSYSSLPQVNEDDVSSCPPSVFSSTSSTHYYPELEDASIVTSLSASSYNRERESRRRLMQRPRVLSRGSTRRGSGHFL</sequence>
<dbReference type="EMBL" id="JABMIG020000394">
    <property type="protein sequence ID" value="KAL3779315.1"/>
    <property type="molecule type" value="Genomic_DNA"/>
</dbReference>
<feature type="compositionally biased region" description="Basic and acidic residues" evidence="1">
    <location>
        <begin position="189"/>
        <end position="198"/>
    </location>
</feature>
<feature type="compositionally biased region" description="Basic residues" evidence="1">
    <location>
        <begin position="571"/>
        <end position="580"/>
    </location>
</feature>
<gene>
    <name evidence="3" type="ORF">HJC23_013765</name>
</gene>
<name>A0ABD3NT95_9STRA</name>
<feature type="region of interest" description="Disordered" evidence="1">
    <location>
        <begin position="189"/>
        <end position="223"/>
    </location>
</feature>
<evidence type="ECO:0000256" key="1">
    <source>
        <dbReference type="SAM" id="MobiDB-lite"/>
    </source>
</evidence>
<feature type="compositionally biased region" description="Low complexity" evidence="1">
    <location>
        <begin position="478"/>
        <end position="509"/>
    </location>
</feature>
<feature type="region of interest" description="Disordered" evidence="1">
    <location>
        <begin position="418"/>
        <end position="528"/>
    </location>
</feature>
<proteinExistence type="predicted"/>
<organism evidence="3 4">
    <name type="scientific">Cyclotella cryptica</name>
    <dbReference type="NCBI Taxonomy" id="29204"/>
    <lineage>
        <taxon>Eukaryota</taxon>
        <taxon>Sar</taxon>
        <taxon>Stramenopiles</taxon>
        <taxon>Ochrophyta</taxon>
        <taxon>Bacillariophyta</taxon>
        <taxon>Coscinodiscophyceae</taxon>
        <taxon>Thalassiosirophycidae</taxon>
        <taxon>Stephanodiscales</taxon>
        <taxon>Stephanodiscaceae</taxon>
        <taxon>Cyclotella</taxon>
    </lineage>
</organism>
<accession>A0ABD3NT95</accession>
<reference evidence="3 4" key="1">
    <citation type="journal article" date="2020" name="G3 (Bethesda)">
        <title>Improved Reference Genome for Cyclotella cryptica CCMP332, a Model for Cell Wall Morphogenesis, Salinity Adaptation, and Lipid Production in Diatoms (Bacillariophyta).</title>
        <authorList>
            <person name="Roberts W.R."/>
            <person name="Downey K.M."/>
            <person name="Ruck E.C."/>
            <person name="Traller J.C."/>
            <person name="Alverson A.J."/>
        </authorList>
    </citation>
    <scope>NUCLEOTIDE SEQUENCE [LARGE SCALE GENOMIC DNA]</scope>
    <source>
        <strain evidence="3 4">CCMP332</strain>
    </source>
</reference>
<evidence type="ECO:0000256" key="2">
    <source>
        <dbReference type="SAM" id="Phobius"/>
    </source>
</evidence>
<protein>
    <submittedName>
        <fullName evidence="3">Uncharacterized protein</fullName>
    </submittedName>
</protein>
<evidence type="ECO:0000313" key="3">
    <source>
        <dbReference type="EMBL" id="KAL3779315.1"/>
    </source>
</evidence>
<keyword evidence="4" id="KW-1185">Reference proteome</keyword>
<comment type="caution">
    <text evidence="3">The sequence shown here is derived from an EMBL/GenBank/DDBJ whole genome shotgun (WGS) entry which is preliminary data.</text>
</comment>